<organism evidence="7 8">
    <name type="scientific">Rhynocoris fuscipes</name>
    <dbReference type="NCBI Taxonomy" id="488301"/>
    <lineage>
        <taxon>Eukaryota</taxon>
        <taxon>Metazoa</taxon>
        <taxon>Ecdysozoa</taxon>
        <taxon>Arthropoda</taxon>
        <taxon>Hexapoda</taxon>
        <taxon>Insecta</taxon>
        <taxon>Pterygota</taxon>
        <taxon>Neoptera</taxon>
        <taxon>Paraneoptera</taxon>
        <taxon>Hemiptera</taxon>
        <taxon>Heteroptera</taxon>
        <taxon>Panheteroptera</taxon>
        <taxon>Cimicomorpha</taxon>
        <taxon>Reduviidae</taxon>
        <taxon>Harpactorinae</taxon>
        <taxon>Harpactorini</taxon>
        <taxon>Rhynocoris</taxon>
    </lineage>
</organism>
<evidence type="ECO:0000256" key="5">
    <source>
        <dbReference type="ARBA" id="ARBA00023136"/>
    </source>
</evidence>
<dbReference type="EMBL" id="JAPXFL010000006">
    <property type="protein sequence ID" value="KAK9505857.1"/>
    <property type="molecule type" value="Genomic_DNA"/>
</dbReference>
<evidence type="ECO:0000256" key="1">
    <source>
        <dbReference type="ARBA" id="ARBA00004374"/>
    </source>
</evidence>
<dbReference type="AlphaFoldDB" id="A0AAW1DA95"/>
<dbReference type="Gene3D" id="2.40.160.50">
    <property type="entry name" value="membrane protein fhac: a member of the omp85/tpsb transporter family"/>
    <property type="match status" value="1"/>
</dbReference>
<evidence type="ECO:0000256" key="3">
    <source>
        <dbReference type="ARBA" id="ARBA00022452"/>
    </source>
</evidence>
<accession>A0AAW1DA95</accession>
<name>A0AAW1DA95_9HEMI</name>
<evidence type="ECO:0000259" key="6">
    <source>
        <dbReference type="Pfam" id="PF01103"/>
    </source>
</evidence>
<evidence type="ECO:0000256" key="4">
    <source>
        <dbReference type="ARBA" id="ARBA00022692"/>
    </source>
</evidence>
<feature type="domain" description="Bacterial surface antigen (D15)" evidence="6">
    <location>
        <begin position="157"/>
        <end position="473"/>
    </location>
</feature>
<comment type="caution">
    <text evidence="7">The sequence shown here is derived from an EMBL/GenBank/DDBJ whole genome shotgun (WGS) entry which is preliminary data.</text>
</comment>
<dbReference type="GO" id="GO:0033108">
    <property type="term" value="P:mitochondrial respiratory chain complex assembly"/>
    <property type="evidence" value="ECO:0007669"/>
    <property type="project" value="TreeGrafter"/>
</dbReference>
<dbReference type="InterPro" id="IPR039910">
    <property type="entry name" value="D15-like"/>
</dbReference>
<protein>
    <recommendedName>
        <fullName evidence="6">Bacterial surface antigen (D15) domain-containing protein</fullName>
    </recommendedName>
</protein>
<evidence type="ECO:0000313" key="8">
    <source>
        <dbReference type="Proteomes" id="UP001461498"/>
    </source>
</evidence>
<reference evidence="7 8" key="1">
    <citation type="submission" date="2022-12" db="EMBL/GenBank/DDBJ databases">
        <title>Chromosome-level genome assembly of true bugs.</title>
        <authorList>
            <person name="Ma L."/>
            <person name="Li H."/>
        </authorList>
    </citation>
    <scope>NUCLEOTIDE SEQUENCE [LARGE SCALE GENOMIC DNA]</scope>
    <source>
        <strain evidence="7">Lab_2022b</strain>
    </source>
</reference>
<sequence length="474" mass="52265">MGTVYATSKAKELNVTGRTPSGAPMVKPGACSVDDESKPVKTVSLDGVMARVDRVNFDGVSRTKVGVLQHSVRLLFTAQNFEDMIQKATIVREKLQSLGIFRNVAIHIDTSSGPKATPNGYEVTYEVVEMKRIFGGVTTQVANSGEAVLVVNGIMPNLFGNAESLKAEYTYGSNRTNTIGCSITKPLFQRGNPVYTLSGFKNDSEWPMSGYKVIDKAILLDIAWNSIPNLMQNLQYEADWRQIGAGNRYAAFEVREDSGHTLKSSIRHIGTVDYRDSKVFPTCGSLVKFISEYSGIGGNVSFLKNEGNLQFNVPFLRRELIFQLSVNLGHIHEFDNVAVCDNFFLGGPMSLRGFEFRSVGPSSNNNFTGGKMYWSSGLHLYTPLPFKPGSGGFGDLFRSHIWINCGNCGEWDLSNVDEFIKTQKESMRVAAGLGLAFRLGQMARVEINYCFPLHCQESDKKVEGVQFGVGVHFV</sequence>
<evidence type="ECO:0000313" key="7">
    <source>
        <dbReference type="EMBL" id="KAK9505857.1"/>
    </source>
</evidence>
<proteinExistence type="inferred from homology"/>
<gene>
    <name evidence="7" type="ORF">O3M35_009829</name>
</gene>
<keyword evidence="4" id="KW-0812">Transmembrane</keyword>
<dbReference type="Proteomes" id="UP001461498">
    <property type="component" value="Unassembled WGS sequence"/>
</dbReference>
<dbReference type="PANTHER" id="PTHR12815">
    <property type="entry name" value="SORTING AND ASSEMBLY MACHINERY SAMM50 PROTEIN FAMILY MEMBER"/>
    <property type="match status" value="1"/>
</dbReference>
<evidence type="ECO:0000256" key="2">
    <source>
        <dbReference type="ARBA" id="ARBA00010913"/>
    </source>
</evidence>
<keyword evidence="5" id="KW-0472">Membrane</keyword>
<dbReference type="PANTHER" id="PTHR12815:SF18">
    <property type="entry name" value="SORTING AND ASSEMBLY MACHINERY COMPONENT 50 HOMOLOG"/>
    <property type="match status" value="1"/>
</dbReference>
<comment type="similarity">
    <text evidence="2">Belongs to the SAM50/omp85 family.</text>
</comment>
<keyword evidence="3" id="KW-1134">Transmembrane beta strand</keyword>
<dbReference type="Pfam" id="PF01103">
    <property type="entry name" value="Omp85"/>
    <property type="match status" value="1"/>
</dbReference>
<dbReference type="GO" id="GO:0005741">
    <property type="term" value="C:mitochondrial outer membrane"/>
    <property type="evidence" value="ECO:0007669"/>
    <property type="project" value="UniProtKB-SubCell"/>
</dbReference>
<comment type="subcellular location">
    <subcellularLocation>
        <location evidence="1">Mitochondrion outer membrane</location>
        <topology evidence="1">Multi-pass membrane protein</topology>
    </subcellularLocation>
</comment>
<keyword evidence="8" id="KW-1185">Reference proteome</keyword>
<dbReference type="GO" id="GO:0045040">
    <property type="term" value="P:protein insertion into mitochondrial outer membrane"/>
    <property type="evidence" value="ECO:0007669"/>
    <property type="project" value="TreeGrafter"/>
</dbReference>
<dbReference type="InterPro" id="IPR000184">
    <property type="entry name" value="Bac_surfAg_D15"/>
</dbReference>